<organism evidence="2 3">
    <name type="scientific">Sphingorhabdus rigui</name>
    <dbReference type="NCBI Taxonomy" id="1282858"/>
    <lineage>
        <taxon>Bacteria</taxon>
        <taxon>Pseudomonadati</taxon>
        <taxon>Pseudomonadota</taxon>
        <taxon>Alphaproteobacteria</taxon>
        <taxon>Sphingomonadales</taxon>
        <taxon>Sphingomonadaceae</taxon>
        <taxon>Sphingorhabdus</taxon>
    </lineage>
</organism>
<evidence type="ECO:0000256" key="1">
    <source>
        <dbReference type="SAM" id="Phobius"/>
    </source>
</evidence>
<accession>A0A840AWQ8</accession>
<evidence type="ECO:0000313" key="3">
    <source>
        <dbReference type="Proteomes" id="UP000581447"/>
    </source>
</evidence>
<dbReference type="AlphaFoldDB" id="A0A840AWQ8"/>
<reference evidence="2 3" key="1">
    <citation type="submission" date="2020-08" db="EMBL/GenBank/DDBJ databases">
        <title>Genomic Encyclopedia of Type Strains, Phase IV (KMG-IV): sequencing the most valuable type-strain genomes for metagenomic binning, comparative biology and taxonomic classification.</title>
        <authorList>
            <person name="Goeker M."/>
        </authorList>
    </citation>
    <scope>NUCLEOTIDE SEQUENCE [LARGE SCALE GENOMIC DNA]</scope>
    <source>
        <strain evidence="2 3">DSM 29050</strain>
    </source>
</reference>
<proteinExistence type="predicted"/>
<keyword evidence="3" id="KW-1185">Reference proteome</keyword>
<keyword evidence="1" id="KW-0472">Membrane</keyword>
<evidence type="ECO:0000313" key="2">
    <source>
        <dbReference type="EMBL" id="MBB3942769.1"/>
    </source>
</evidence>
<dbReference type="EMBL" id="JACIEA010000001">
    <property type="protein sequence ID" value="MBB3942769.1"/>
    <property type="molecule type" value="Genomic_DNA"/>
</dbReference>
<dbReference type="RefSeq" id="WP_183940640.1">
    <property type="nucleotide sequence ID" value="NZ_BAABBG010000023.1"/>
</dbReference>
<protein>
    <submittedName>
        <fullName evidence="2">Putative nucleic acid-binding Zn-ribbon protein</fullName>
    </submittedName>
</protein>
<feature type="transmembrane region" description="Helical" evidence="1">
    <location>
        <begin position="93"/>
        <end position="114"/>
    </location>
</feature>
<sequence length="762" mass="82727">MTTRSKIVGLTQHISDQSSHDNVAAETDTTAGSLPDAIDTANIEDMYEVEVPRHSVLAFVVPVVLILALAGWTAFFALTYWPEAQAGLSSNRIVELIVSWTVPALLIAVSWLLVMRNSSREATRFGNVAASLRKESDLLSQRMRTVNEEISLAREFLSQNARDLESLGRQSSQKLMESAQVLTAALADSDQKAKTLEAVSQSANTNLEQLRKHLPVVTSAAKDVTNQIGSAGNDAQIQIKALITTLERVRDAGKSVREYVDGVEVRADDMAVKLEQSLSSSAKLLDVRSAEALDRSAEMATLMDSATQAMSSGIAQASGDIDAILTDSQEHIQSSLSDLRKALGDVGSQTEQEEARIRAMIATISAHIHSSAQQISEVDRVATDQTSKLAFAVSALGESTRNVGSALTDNQLITQQLIEQSHKLLESLGTANHEISETIPASMDVLSVQLSNGVAQIKSALSNAESLEQLSGSMLDKLNGLEQIIATQRDSLHTLMTQSDAHFAARHEQVDALGSSLRQTQSLLQEMSDEANGQLVTALLRVRESTRAAAESSRKILDDELAHIADQLTEQNRTALANALDAQVASMNSAVQEAIERNVELSEAASRLVVKQLAELGEMTTSLEGRIADSKNSLESVHDDSLARRMVLLTESLNSTAIDVGKILSNDITDTAWASYLKGDRGVFTRRTVRLLDTREAKIIANHYGDDSEFREHVNRYVHDFESIMRLLLSTRDGNAIGVTLLSSDIGKLYVALAQAIERLRK</sequence>
<keyword evidence="1" id="KW-0812">Transmembrane</keyword>
<dbReference type="Proteomes" id="UP000581447">
    <property type="component" value="Unassembled WGS sequence"/>
</dbReference>
<comment type="caution">
    <text evidence="2">The sequence shown here is derived from an EMBL/GenBank/DDBJ whole genome shotgun (WGS) entry which is preliminary data.</text>
</comment>
<keyword evidence="1" id="KW-1133">Transmembrane helix</keyword>
<name>A0A840AWQ8_9SPHN</name>
<gene>
    <name evidence="2" type="ORF">GGR91_000991</name>
</gene>
<feature type="transmembrane region" description="Helical" evidence="1">
    <location>
        <begin position="56"/>
        <end position="81"/>
    </location>
</feature>